<dbReference type="Gene3D" id="1.10.730.10">
    <property type="entry name" value="Isoleucyl-tRNA Synthetase, Domain 1"/>
    <property type="match status" value="1"/>
</dbReference>
<evidence type="ECO:0000256" key="2">
    <source>
        <dbReference type="ARBA" id="ARBA00049339"/>
    </source>
</evidence>
<dbReference type="AlphaFoldDB" id="A0A2U1PTK1"/>
<organism evidence="4 5">
    <name type="scientific">Artemisia annua</name>
    <name type="common">Sweet wormwood</name>
    <dbReference type="NCBI Taxonomy" id="35608"/>
    <lineage>
        <taxon>Eukaryota</taxon>
        <taxon>Viridiplantae</taxon>
        <taxon>Streptophyta</taxon>
        <taxon>Embryophyta</taxon>
        <taxon>Tracheophyta</taxon>
        <taxon>Spermatophyta</taxon>
        <taxon>Magnoliopsida</taxon>
        <taxon>eudicotyledons</taxon>
        <taxon>Gunneridae</taxon>
        <taxon>Pentapetalae</taxon>
        <taxon>asterids</taxon>
        <taxon>campanulids</taxon>
        <taxon>Asterales</taxon>
        <taxon>Asteraceae</taxon>
        <taxon>Asteroideae</taxon>
        <taxon>Anthemideae</taxon>
        <taxon>Artemisiinae</taxon>
        <taxon>Artemisia</taxon>
    </lineage>
</organism>
<dbReference type="GO" id="GO:0005524">
    <property type="term" value="F:ATP binding"/>
    <property type="evidence" value="ECO:0007669"/>
    <property type="project" value="InterPro"/>
</dbReference>
<evidence type="ECO:0000256" key="1">
    <source>
        <dbReference type="ARBA" id="ARBA00012837"/>
    </source>
</evidence>
<dbReference type="SMART" id="SM00836">
    <property type="entry name" value="DALR_1"/>
    <property type="match status" value="1"/>
</dbReference>
<feature type="domain" description="DALR anticodon binding" evidence="3">
    <location>
        <begin position="248"/>
        <end position="342"/>
    </location>
</feature>
<dbReference type="EC" id="6.1.1.19" evidence="1"/>
<gene>
    <name evidence="4" type="ORF">CTI12_AA113270</name>
</gene>
<dbReference type="PANTHER" id="PTHR11956:SF5">
    <property type="entry name" value="ARGININE--TRNA LIGASE, CYTOPLASMIC"/>
    <property type="match status" value="1"/>
</dbReference>
<protein>
    <recommendedName>
        <fullName evidence="1">arginine--tRNA ligase</fullName>
        <ecNumber evidence="1">6.1.1.19</ecNumber>
    </recommendedName>
</protein>
<dbReference type="SUPFAM" id="SSF47323">
    <property type="entry name" value="Anticodon-binding domain of a subclass of class I aminoacyl-tRNA synthetases"/>
    <property type="match status" value="1"/>
</dbReference>
<reference evidence="4 5" key="1">
    <citation type="journal article" date="2018" name="Mol. Plant">
        <title>The genome of Artemisia annua provides insight into the evolution of Asteraceae family and artemisinin biosynthesis.</title>
        <authorList>
            <person name="Shen Q."/>
            <person name="Zhang L."/>
            <person name="Liao Z."/>
            <person name="Wang S."/>
            <person name="Yan T."/>
            <person name="Shi P."/>
            <person name="Liu M."/>
            <person name="Fu X."/>
            <person name="Pan Q."/>
            <person name="Wang Y."/>
            <person name="Lv Z."/>
            <person name="Lu X."/>
            <person name="Zhang F."/>
            <person name="Jiang W."/>
            <person name="Ma Y."/>
            <person name="Chen M."/>
            <person name="Hao X."/>
            <person name="Li L."/>
            <person name="Tang Y."/>
            <person name="Lv G."/>
            <person name="Zhou Y."/>
            <person name="Sun X."/>
            <person name="Brodelius P.E."/>
            <person name="Rose J.K.C."/>
            <person name="Tang K."/>
        </authorList>
    </citation>
    <scope>NUCLEOTIDE SEQUENCE [LARGE SCALE GENOMIC DNA]</scope>
    <source>
        <strain evidence="5">cv. Huhao1</strain>
        <tissue evidence="4">Leaf</tissue>
    </source>
</reference>
<keyword evidence="4" id="KW-0436">Ligase</keyword>
<dbReference type="PANTHER" id="PTHR11956">
    <property type="entry name" value="ARGINYL-TRNA SYNTHETASE"/>
    <property type="match status" value="1"/>
</dbReference>
<name>A0A2U1PTK1_ARTAN</name>
<dbReference type="GO" id="GO:0004814">
    <property type="term" value="F:arginine-tRNA ligase activity"/>
    <property type="evidence" value="ECO:0007669"/>
    <property type="project" value="UniProtKB-EC"/>
</dbReference>
<dbReference type="Proteomes" id="UP000245207">
    <property type="component" value="Unassembled WGS sequence"/>
</dbReference>
<accession>A0A2U1PTK1</accession>
<sequence>MDIAVIDSLKGDARKTYGDYAFTGVVDICEELREDDPFLFNGKGPIDIAEEVMAAFESQSQRCDMIKELFLYEAGILTFRLEGCWLAERINQMFTAGMDTWAPQFFPGERVSTRTRAVFIFPANMMTADWIRSICIKDVLANIFLYSGMDVGSGAFDKLALDMVRERFAEKRGEIVGRCLSPEASYFHVKGPSTDFYTDVAKIWTGMVHKLVGLKRGRQTECTIKFEDLLVDVEGNTFGSILQTRLSVHSIMLTFSCGSHPKLNALSAGIECELGLHLLEFTDAVERAGGTLRPDILCEYLCNLSKLFNRYRHESLHDSENMLGLCHATSLVMSKCFHVLVIDSDSNLRSDPIWIFAFRSSFSVKQPRPTGYHIIPPLYARNEHLNSRFEILSMNVEVAHSSFDRGSIYGDVSVLDTYLSRPDGEEVISNGTYVSPKDPSSLHSIPFESSIKVSVMVIATSEEKDQTYLLANCMGTPGTRDLNQFWSDKSNLMYGTINCDGRDGRVLLDYVAIKNAVDTKMKLTASTDLRVYGKILACYGDEVLGGRGFLGQYYALIFNAYPSECIRINKGEPVPLLRSTLAVPADRKLKIEAHLTDADTGEVIDSTWEFLPILDNFSIWDIQFDGGSFEFTVNWVHQSPSCSSQIDNFWEACENVTSDSVAMPSILNA</sequence>
<evidence type="ECO:0000313" key="5">
    <source>
        <dbReference type="Proteomes" id="UP000245207"/>
    </source>
</evidence>
<comment type="catalytic activity">
    <reaction evidence="2">
        <text>tRNA(Arg) + L-arginine + ATP = L-arginyl-tRNA(Arg) + AMP + diphosphate</text>
        <dbReference type="Rhea" id="RHEA:20301"/>
        <dbReference type="Rhea" id="RHEA-COMP:9658"/>
        <dbReference type="Rhea" id="RHEA-COMP:9673"/>
        <dbReference type="ChEBI" id="CHEBI:30616"/>
        <dbReference type="ChEBI" id="CHEBI:32682"/>
        <dbReference type="ChEBI" id="CHEBI:33019"/>
        <dbReference type="ChEBI" id="CHEBI:78442"/>
        <dbReference type="ChEBI" id="CHEBI:78513"/>
        <dbReference type="ChEBI" id="CHEBI:456215"/>
        <dbReference type="EC" id="6.1.1.19"/>
    </reaction>
</comment>
<proteinExistence type="predicted"/>
<dbReference type="InterPro" id="IPR001278">
    <property type="entry name" value="Arg-tRNA-ligase"/>
</dbReference>
<keyword evidence="5" id="KW-1185">Reference proteome</keyword>
<dbReference type="EMBL" id="PKPP01000750">
    <property type="protein sequence ID" value="PWA89098.1"/>
    <property type="molecule type" value="Genomic_DNA"/>
</dbReference>
<evidence type="ECO:0000313" key="4">
    <source>
        <dbReference type="EMBL" id="PWA89098.1"/>
    </source>
</evidence>
<dbReference type="STRING" id="35608.A0A2U1PTK1"/>
<dbReference type="InterPro" id="IPR009080">
    <property type="entry name" value="tRNAsynth_Ia_anticodon-bd"/>
</dbReference>
<dbReference type="Pfam" id="PF05746">
    <property type="entry name" value="DALR_1"/>
    <property type="match status" value="1"/>
</dbReference>
<comment type="caution">
    <text evidence="4">The sequence shown here is derived from an EMBL/GenBank/DDBJ whole genome shotgun (WGS) entry which is preliminary data.</text>
</comment>
<dbReference type="OrthoDB" id="4927890at2759"/>
<evidence type="ECO:0000259" key="3">
    <source>
        <dbReference type="SMART" id="SM00836"/>
    </source>
</evidence>
<dbReference type="GO" id="GO:0006420">
    <property type="term" value="P:arginyl-tRNA aminoacylation"/>
    <property type="evidence" value="ECO:0007669"/>
    <property type="project" value="InterPro"/>
</dbReference>
<dbReference type="InterPro" id="IPR008909">
    <property type="entry name" value="DALR_anticod-bd"/>
</dbReference>